<protein>
    <submittedName>
        <fullName evidence="3">Uncharacterized protein</fullName>
    </submittedName>
</protein>
<dbReference type="EMBL" id="JAQQWP010000003">
    <property type="protein sequence ID" value="KAK8123887.1"/>
    <property type="molecule type" value="Genomic_DNA"/>
</dbReference>
<dbReference type="AlphaFoldDB" id="A0AAW0R4T2"/>
<name>A0AAW0R4T2_9PEZI</name>
<evidence type="ECO:0000256" key="1">
    <source>
        <dbReference type="SAM" id="Coils"/>
    </source>
</evidence>
<dbReference type="Proteomes" id="UP001392437">
    <property type="component" value="Unassembled WGS sequence"/>
</dbReference>
<evidence type="ECO:0000256" key="2">
    <source>
        <dbReference type="SAM" id="MobiDB-lite"/>
    </source>
</evidence>
<feature type="coiled-coil region" evidence="1">
    <location>
        <begin position="87"/>
        <end position="114"/>
    </location>
</feature>
<evidence type="ECO:0000313" key="4">
    <source>
        <dbReference type="Proteomes" id="UP001392437"/>
    </source>
</evidence>
<feature type="compositionally biased region" description="Low complexity" evidence="2">
    <location>
        <begin position="211"/>
        <end position="225"/>
    </location>
</feature>
<gene>
    <name evidence="3" type="ORF">PG999_003805</name>
</gene>
<reference evidence="3 4" key="1">
    <citation type="submission" date="2023-01" db="EMBL/GenBank/DDBJ databases">
        <title>Analysis of 21 Apiospora genomes using comparative genomics revels a genus with tremendous synthesis potential of carbohydrate active enzymes and secondary metabolites.</title>
        <authorList>
            <person name="Sorensen T."/>
        </authorList>
    </citation>
    <scope>NUCLEOTIDE SEQUENCE [LARGE SCALE GENOMIC DNA]</scope>
    <source>
        <strain evidence="3 4">CBS 117206</strain>
    </source>
</reference>
<accession>A0AAW0R4T2</accession>
<comment type="caution">
    <text evidence="3">The sequence shown here is derived from an EMBL/GenBank/DDBJ whole genome shotgun (WGS) entry which is preliminary data.</text>
</comment>
<proteinExistence type="predicted"/>
<evidence type="ECO:0000313" key="3">
    <source>
        <dbReference type="EMBL" id="KAK8123887.1"/>
    </source>
</evidence>
<organism evidence="3 4">
    <name type="scientific">Apiospora kogelbergensis</name>
    <dbReference type="NCBI Taxonomy" id="1337665"/>
    <lineage>
        <taxon>Eukaryota</taxon>
        <taxon>Fungi</taxon>
        <taxon>Dikarya</taxon>
        <taxon>Ascomycota</taxon>
        <taxon>Pezizomycotina</taxon>
        <taxon>Sordariomycetes</taxon>
        <taxon>Xylariomycetidae</taxon>
        <taxon>Amphisphaeriales</taxon>
        <taxon>Apiosporaceae</taxon>
        <taxon>Apiospora</taxon>
    </lineage>
</organism>
<sequence length="225" mass="25505">MPLWALPNHQFRYPEFFQQKRELEQEGNRAWYAYMNDANKSFDGNDHSVPYYDEPHLDHSHYRCCLPPDQHTPSDHSNEELRMTDILARLLLEIGALRLELDEVRNVVDALTAEDCASDDTDSAVLDEPDWFLRGDGEEGEREDSMEQYQCSSCGFDHPTFAAASVAPKEEKQPEEGKGKGKEVKREELLVPTLVHEEVTENTVKKEEKAVNTSGSESSGLSSSA</sequence>
<keyword evidence="4" id="KW-1185">Reference proteome</keyword>
<feature type="region of interest" description="Disordered" evidence="2">
    <location>
        <begin position="162"/>
        <end position="225"/>
    </location>
</feature>
<keyword evidence="1" id="KW-0175">Coiled coil</keyword>
<feature type="compositionally biased region" description="Basic and acidic residues" evidence="2">
    <location>
        <begin position="168"/>
        <end position="210"/>
    </location>
</feature>